<dbReference type="InterPro" id="IPR007554">
    <property type="entry name" value="Glycerophosphate_synth"/>
</dbReference>
<dbReference type="Gene3D" id="3.40.50.11820">
    <property type="match status" value="1"/>
</dbReference>
<accession>A0A4S4FJM2</accession>
<comment type="similarity">
    <text evidence="2">Belongs to the CDP-glycerol glycerophosphotransferase family.</text>
</comment>
<dbReference type="Proteomes" id="UP000307380">
    <property type="component" value="Unassembled WGS sequence"/>
</dbReference>
<keyword evidence="4" id="KW-0808">Transferase</keyword>
<dbReference type="PANTHER" id="PTHR37316">
    <property type="entry name" value="TEICHOIC ACID GLYCEROL-PHOSPHATE PRIMASE"/>
    <property type="match status" value="1"/>
</dbReference>
<dbReference type="GO" id="GO:0005886">
    <property type="term" value="C:plasma membrane"/>
    <property type="evidence" value="ECO:0007669"/>
    <property type="project" value="UniProtKB-SubCell"/>
</dbReference>
<dbReference type="AlphaFoldDB" id="A0A4S4FJM2"/>
<evidence type="ECO:0000256" key="6">
    <source>
        <dbReference type="ARBA" id="ARBA00023136"/>
    </source>
</evidence>
<organism evidence="7 8">
    <name type="scientific">Orlajensenia flava</name>
    <dbReference type="NCBI Taxonomy" id="2565934"/>
    <lineage>
        <taxon>Bacteria</taxon>
        <taxon>Bacillati</taxon>
        <taxon>Actinomycetota</taxon>
        <taxon>Actinomycetes</taxon>
        <taxon>Micrococcales</taxon>
        <taxon>Microbacteriaceae</taxon>
        <taxon>Orlajensenia</taxon>
    </lineage>
</organism>
<comment type="caution">
    <text evidence="7">The sequence shown here is derived from an EMBL/GenBank/DDBJ whole genome shotgun (WGS) entry which is preliminary data.</text>
</comment>
<dbReference type="SUPFAM" id="SSF53756">
    <property type="entry name" value="UDP-Glycosyltransferase/glycogen phosphorylase"/>
    <property type="match status" value="1"/>
</dbReference>
<dbReference type="Pfam" id="PF04464">
    <property type="entry name" value="Glyphos_transf"/>
    <property type="match status" value="1"/>
</dbReference>
<evidence type="ECO:0008006" key="9">
    <source>
        <dbReference type="Google" id="ProtNLM"/>
    </source>
</evidence>
<evidence type="ECO:0000256" key="1">
    <source>
        <dbReference type="ARBA" id="ARBA00004202"/>
    </source>
</evidence>
<keyword evidence="8" id="KW-1185">Reference proteome</keyword>
<reference evidence="7 8" key="1">
    <citation type="submission" date="2019-04" db="EMBL/GenBank/DDBJ databases">
        <authorList>
            <person name="Jiang L."/>
        </authorList>
    </citation>
    <scope>NUCLEOTIDE SEQUENCE [LARGE SCALE GENOMIC DNA]</scope>
    <source>
        <strain evidence="7 8">YIM 131861</strain>
    </source>
</reference>
<evidence type="ECO:0000313" key="8">
    <source>
        <dbReference type="Proteomes" id="UP000307380"/>
    </source>
</evidence>
<keyword evidence="3" id="KW-1003">Cell membrane</keyword>
<evidence type="ECO:0000256" key="3">
    <source>
        <dbReference type="ARBA" id="ARBA00022475"/>
    </source>
</evidence>
<dbReference type="InterPro" id="IPR043148">
    <property type="entry name" value="TagF_C"/>
</dbReference>
<dbReference type="EMBL" id="SSSN01000013">
    <property type="protein sequence ID" value="THG30550.1"/>
    <property type="molecule type" value="Genomic_DNA"/>
</dbReference>
<comment type="subcellular location">
    <subcellularLocation>
        <location evidence="1">Cell membrane</location>
        <topology evidence="1">Peripheral membrane protein</topology>
    </subcellularLocation>
</comment>
<dbReference type="GO" id="GO:0019350">
    <property type="term" value="P:teichoic acid biosynthetic process"/>
    <property type="evidence" value="ECO:0007669"/>
    <property type="project" value="UniProtKB-KW"/>
</dbReference>
<keyword evidence="5" id="KW-0777">Teichoic acid biosynthesis</keyword>
<evidence type="ECO:0000256" key="5">
    <source>
        <dbReference type="ARBA" id="ARBA00022944"/>
    </source>
</evidence>
<keyword evidence="6" id="KW-0472">Membrane</keyword>
<dbReference type="RefSeq" id="WP_136425247.1">
    <property type="nucleotide sequence ID" value="NZ_SSSN01000013.1"/>
</dbReference>
<dbReference type="InterPro" id="IPR051612">
    <property type="entry name" value="Teichoic_Acid_Biosynth"/>
</dbReference>
<gene>
    <name evidence="7" type="ORF">E6C70_14365</name>
</gene>
<evidence type="ECO:0000256" key="4">
    <source>
        <dbReference type="ARBA" id="ARBA00022679"/>
    </source>
</evidence>
<evidence type="ECO:0000256" key="2">
    <source>
        <dbReference type="ARBA" id="ARBA00010488"/>
    </source>
</evidence>
<sequence length="393" mass="43079">MATRIIRVAQRAIMRAALVVLPRRPYVVVHGFPTAEGNAVEMLRGLADRYPRRIFWLVSRIEEGRSIAAASALNLDRITLVRHRSMAAMWRFATAEVVMFTHGLYGNPRPPRHKTFVNLWHGGGLKASIMTDARGRPAIHSDFLVASSAQFGSQLARQCHLPPEGLLLTGNPRIDQFARSSSEHLRRLGVSTDRPIVVWMPTFRKNTGRGLTAGWSESHDDGHGVNDAAEHAVEILTRAGLTVIVKPHPVDADSRNIRGAIIVTNDDLLRAGVQLYELIGASDALLTDYSSVWIDFLALDRPIGFIVPDEAQYAAGRGFSTVDVLDWLPGPRLEADSDYEAFALDVTAGGNDQRERRAAVALHIGSTAIPHVSAAVLTALDQRGVFRPPIGRP</sequence>
<dbReference type="OrthoDB" id="8549922at2"/>
<evidence type="ECO:0000313" key="7">
    <source>
        <dbReference type="EMBL" id="THG30550.1"/>
    </source>
</evidence>
<dbReference type="PANTHER" id="PTHR37316:SF3">
    <property type="entry name" value="TEICHOIC ACID GLYCEROL-PHOSPHATE TRANSFERASE"/>
    <property type="match status" value="1"/>
</dbReference>
<dbReference type="Gene3D" id="3.40.50.12580">
    <property type="match status" value="1"/>
</dbReference>
<dbReference type="InterPro" id="IPR043149">
    <property type="entry name" value="TagF_N"/>
</dbReference>
<proteinExistence type="inferred from homology"/>
<protein>
    <recommendedName>
        <fullName evidence="9">Glycosyl transferase</fullName>
    </recommendedName>
</protein>
<dbReference type="GO" id="GO:0047355">
    <property type="term" value="F:CDP-glycerol glycerophosphotransferase activity"/>
    <property type="evidence" value="ECO:0007669"/>
    <property type="project" value="InterPro"/>
</dbReference>
<name>A0A4S4FJM2_9MICO</name>